<evidence type="ECO:0000256" key="15">
    <source>
        <dbReference type="HAMAP-Rule" id="MF_00103"/>
    </source>
</evidence>
<evidence type="ECO:0000256" key="11">
    <source>
        <dbReference type="ARBA" id="ARBA00023239"/>
    </source>
</evidence>
<keyword evidence="19" id="KW-1185">Reference proteome</keyword>
<dbReference type="GO" id="GO:0003684">
    <property type="term" value="F:damaged DNA binding"/>
    <property type="evidence" value="ECO:0007669"/>
    <property type="project" value="InterPro"/>
</dbReference>
<evidence type="ECO:0000256" key="9">
    <source>
        <dbReference type="ARBA" id="ARBA00023125"/>
    </source>
</evidence>
<evidence type="ECO:0000259" key="17">
    <source>
        <dbReference type="PROSITE" id="PS51068"/>
    </source>
</evidence>
<keyword evidence="10 15" id="KW-0234">DNA repair</keyword>
<dbReference type="PROSITE" id="PS51068">
    <property type="entry name" value="FPG_CAT"/>
    <property type="match status" value="1"/>
</dbReference>
<comment type="function">
    <text evidence="15">Involved in base excision repair of DNA damaged by oxidation or by mutagenic agents. Acts as DNA glycosylase that recognizes and removes damaged bases. Has a preference for oxidized purines, such as 7,8-dihydro-8-oxoguanine (8-oxoG). Has AP (apurinic/apyrimidinic) lyase activity and introduces nicks in the DNA strand. Cleaves the DNA backbone by beta-delta elimination to generate a single-strand break at the site of the removed base with both 3'- and 5'-phosphates.</text>
</comment>
<evidence type="ECO:0000256" key="2">
    <source>
        <dbReference type="ARBA" id="ARBA00009409"/>
    </source>
</evidence>
<dbReference type="InterPro" id="IPR012319">
    <property type="entry name" value="FPG_cat"/>
</dbReference>
<protein>
    <recommendedName>
        <fullName evidence="15">Formamidopyrimidine-DNA glycosylase</fullName>
        <shortName evidence="15">Fapy-DNA glycosylase</shortName>
        <ecNumber evidence="15">3.2.2.23</ecNumber>
    </recommendedName>
    <alternativeName>
        <fullName evidence="15">DNA-(apurinic or apyrimidinic site) lyase MutM</fullName>
        <shortName evidence="15">AP lyase MutM</shortName>
        <ecNumber evidence="15">4.2.99.18</ecNumber>
    </alternativeName>
</protein>
<keyword evidence="11 15" id="KW-0456">Lyase</keyword>
<keyword evidence="8 15" id="KW-0862">Zinc</keyword>
<dbReference type="GO" id="GO:0034039">
    <property type="term" value="F:8-oxo-7,8-dihydroguanine DNA N-glycosylase activity"/>
    <property type="evidence" value="ECO:0007669"/>
    <property type="project" value="TreeGrafter"/>
</dbReference>
<evidence type="ECO:0000256" key="7">
    <source>
        <dbReference type="ARBA" id="ARBA00022801"/>
    </source>
</evidence>
<dbReference type="InterPro" id="IPR000214">
    <property type="entry name" value="Znf_DNA_glyclase/AP_lyase"/>
</dbReference>
<evidence type="ECO:0000256" key="1">
    <source>
        <dbReference type="ARBA" id="ARBA00001668"/>
    </source>
</evidence>
<dbReference type="EC" id="4.2.99.18" evidence="15"/>
<dbReference type="PROSITE" id="PS01242">
    <property type="entry name" value="ZF_FPG_1"/>
    <property type="match status" value="1"/>
</dbReference>
<dbReference type="Pfam" id="PF06831">
    <property type="entry name" value="H2TH"/>
    <property type="match status" value="1"/>
</dbReference>
<dbReference type="NCBIfam" id="NF002211">
    <property type="entry name" value="PRK01103.1"/>
    <property type="match status" value="1"/>
</dbReference>
<evidence type="ECO:0000259" key="16">
    <source>
        <dbReference type="PROSITE" id="PS51066"/>
    </source>
</evidence>
<dbReference type="InterPro" id="IPR020629">
    <property type="entry name" value="FPG_Glyclase"/>
</dbReference>
<gene>
    <name evidence="15" type="primary">mutM</name>
    <name evidence="15" type="synonym">fpg</name>
    <name evidence="18" type="ORF">CIT31_00165</name>
</gene>
<dbReference type="EMBL" id="NPKH01000001">
    <property type="protein sequence ID" value="PAP97337.1"/>
    <property type="molecule type" value="Genomic_DNA"/>
</dbReference>
<evidence type="ECO:0000256" key="12">
    <source>
        <dbReference type="ARBA" id="ARBA00023268"/>
    </source>
</evidence>
<dbReference type="PANTHER" id="PTHR22993">
    <property type="entry name" value="FORMAMIDOPYRIMIDINE-DNA GLYCOSYLASE"/>
    <property type="match status" value="1"/>
</dbReference>
<feature type="active site" description="Proton donor" evidence="15">
    <location>
        <position position="3"/>
    </location>
</feature>
<dbReference type="InterPro" id="IPR010979">
    <property type="entry name" value="Ribosomal_uS13-like_H2TH"/>
</dbReference>
<evidence type="ECO:0000256" key="14">
    <source>
        <dbReference type="ARBA" id="ARBA00044632"/>
    </source>
</evidence>
<comment type="catalytic activity">
    <reaction evidence="14 15">
        <text>2'-deoxyribonucleotide-(2'-deoxyribose 5'-phosphate)-2'-deoxyribonucleotide-DNA = a 3'-end 2'-deoxyribonucleotide-(2,3-dehydro-2,3-deoxyribose 5'-phosphate)-DNA + a 5'-end 5'-phospho-2'-deoxyribonucleoside-DNA + H(+)</text>
        <dbReference type="Rhea" id="RHEA:66592"/>
        <dbReference type="Rhea" id="RHEA-COMP:13180"/>
        <dbReference type="Rhea" id="RHEA-COMP:16897"/>
        <dbReference type="Rhea" id="RHEA-COMP:17067"/>
        <dbReference type="ChEBI" id="CHEBI:15378"/>
        <dbReference type="ChEBI" id="CHEBI:136412"/>
        <dbReference type="ChEBI" id="CHEBI:157695"/>
        <dbReference type="ChEBI" id="CHEBI:167181"/>
        <dbReference type="EC" id="4.2.99.18"/>
    </reaction>
</comment>
<dbReference type="Pfam" id="PF06827">
    <property type="entry name" value="zf-FPG_IleRS"/>
    <property type="match status" value="1"/>
</dbReference>
<comment type="subunit">
    <text evidence="3 15">Monomer.</text>
</comment>
<sequence length="302" mass="33062">MPELPEVETVRRGLQPVLEGARIARVEARRPDLRFPFPEKFLERLTGKTITALGRRAKYLTMHLKGGPVLICHLGMSGSFRIETSDDSEMPDSSEMLGAFYHERSKSAVHDHVVFHIVSPEGARSRVTFNDPRRFGFMLFSEGAPDTHPMLAGLGVEPTGNALDGELVASLLKGRKSPLKAALLDQRLIAGLGNIYVSEALWRAGLSPLREAGTIANPGKKAKQQRDALAEAIRAVIADAITAGGSSLRDYMQTDGSLGYFQHSFAVYDREGEPCSKHGCGGHIERIVQSGRSTFYCRTCQL</sequence>
<dbReference type="OrthoDB" id="9800855at2"/>
<evidence type="ECO:0000256" key="5">
    <source>
        <dbReference type="ARBA" id="ARBA00022763"/>
    </source>
</evidence>
<dbReference type="SUPFAM" id="SSF57716">
    <property type="entry name" value="Glucocorticoid receptor-like (DNA-binding domain)"/>
    <property type="match status" value="1"/>
</dbReference>
<feature type="binding site" evidence="15">
    <location>
        <position position="175"/>
    </location>
    <ligand>
        <name>DNA</name>
        <dbReference type="ChEBI" id="CHEBI:16991"/>
    </ligand>
</feature>
<dbReference type="InterPro" id="IPR010663">
    <property type="entry name" value="Znf_FPG/IleRS"/>
</dbReference>
<dbReference type="Gene3D" id="1.10.8.50">
    <property type="match status" value="1"/>
</dbReference>
<evidence type="ECO:0000256" key="13">
    <source>
        <dbReference type="ARBA" id="ARBA00023295"/>
    </source>
</evidence>
<comment type="cofactor">
    <cofactor evidence="15">
        <name>Zn(2+)</name>
        <dbReference type="ChEBI" id="CHEBI:29105"/>
    </cofactor>
    <text evidence="15">Binds 1 zinc ion per subunit.</text>
</comment>
<proteinExistence type="inferred from homology"/>
<dbReference type="GO" id="GO:0006284">
    <property type="term" value="P:base-excision repair"/>
    <property type="evidence" value="ECO:0007669"/>
    <property type="project" value="InterPro"/>
</dbReference>
<dbReference type="AlphaFoldDB" id="A0A271KQH2"/>
<keyword evidence="12 15" id="KW-0511">Multifunctional enzyme</keyword>
<feature type="active site" description="Schiff-base intermediate with DNA" evidence="15">
    <location>
        <position position="2"/>
    </location>
</feature>
<evidence type="ECO:0000313" key="19">
    <source>
        <dbReference type="Proteomes" id="UP000215931"/>
    </source>
</evidence>
<feature type="active site" description="Proton donor; for beta-elimination activity" evidence="15">
    <location>
        <position position="58"/>
    </location>
</feature>
<dbReference type="Gene3D" id="3.20.190.10">
    <property type="entry name" value="MutM-like, N-terminal"/>
    <property type="match status" value="1"/>
</dbReference>
<comment type="catalytic activity">
    <reaction evidence="1 15">
        <text>Hydrolysis of DNA containing ring-opened 7-methylguanine residues, releasing 2,6-diamino-4-hydroxy-5-(N-methyl)formamidopyrimidine.</text>
        <dbReference type="EC" id="3.2.2.23"/>
    </reaction>
</comment>
<dbReference type="InterPro" id="IPR035937">
    <property type="entry name" value="FPG_N"/>
</dbReference>
<dbReference type="HAMAP" id="MF_00103">
    <property type="entry name" value="Fapy_DNA_glycosyl"/>
    <property type="match status" value="1"/>
</dbReference>
<reference evidence="18 19" key="1">
    <citation type="submission" date="2017-08" db="EMBL/GenBank/DDBJ databases">
        <title>Mesorhizobium wenxinae sp. nov., a novel rhizobial species isolated from root nodules of chickpea (Cicer arietinum L.).</title>
        <authorList>
            <person name="Zhang J."/>
        </authorList>
    </citation>
    <scope>NUCLEOTIDE SEQUENCE [LARGE SCALE GENOMIC DNA]</scope>
    <source>
        <strain evidence="19">WYCCWR 10019</strain>
    </source>
</reference>
<keyword evidence="9 15" id="KW-0238">DNA-binding</keyword>
<dbReference type="CDD" id="cd08966">
    <property type="entry name" value="EcFpg-like_N"/>
    <property type="match status" value="1"/>
</dbReference>
<dbReference type="PROSITE" id="PS51066">
    <property type="entry name" value="ZF_FPG_2"/>
    <property type="match status" value="1"/>
</dbReference>
<comment type="caution">
    <text evidence="18">The sequence shown here is derived from an EMBL/GenBank/DDBJ whole genome shotgun (WGS) entry which is preliminary data.</text>
</comment>
<feature type="active site" description="Proton donor; for delta-elimination activity" evidence="15">
    <location>
        <position position="292"/>
    </location>
</feature>
<dbReference type="GO" id="GO:0008270">
    <property type="term" value="F:zinc ion binding"/>
    <property type="evidence" value="ECO:0007669"/>
    <property type="project" value="UniProtKB-UniRule"/>
</dbReference>
<keyword evidence="4 15" id="KW-0479">Metal-binding</keyword>
<feature type="domain" description="FPG-type" evidence="16">
    <location>
        <begin position="266"/>
        <end position="302"/>
    </location>
</feature>
<keyword evidence="6 15" id="KW-0863">Zinc-finger</keyword>
<dbReference type="SUPFAM" id="SSF46946">
    <property type="entry name" value="S13-like H2TH domain"/>
    <property type="match status" value="1"/>
</dbReference>
<dbReference type="Proteomes" id="UP000215931">
    <property type="component" value="Unassembled WGS sequence"/>
</dbReference>
<dbReference type="PANTHER" id="PTHR22993:SF9">
    <property type="entry name" value="FORMAMIDOPYRIMIDINE-DNA GLYCOSYLASE"/>
    <property type="match status" value="1"/>
</dbReference>
<organism evidence="18 19">
    <name type="scientific">Mesorhizobium wenxiniae</name>
    <dbReference type="NCBI Taxonomy" id="2014805"/>
    <lineage>
        <taxon>Bacteria</taxon>
        <taxon>Pseudomonadati</taxon>
        <taxon>Pseudomonadota</taxon>
        <taxon>Alphaproteobacteria</taxon>
        <taxon>Hyphomicrobiales</taxon>
        <taxon>Phyllobacteriaceae</taxon>
        <taxon>Mesorhizobium</taxon>
    </lineage>
</organism>
<evidence type="ECO:0000256" key="8">
    <source>
        <dbReference type="ARBA" id="ARBA00022833"/>
    </source>
</evidence>
<dbReference type="SUPFAM" id="SSF81624">
    <property type="entry name" value="N-terminal domain of MutM-like DNA repair proteins"/>
    <property type="match status" value="1"/>
</dbReference>
<keyword evidence="7 15" id="KW-0378">Hydrolase</keyword>
<keyword evidence="5 15" id="KW-0227">DNA damage</keyword>
<dbReference type="SMART" id="SM00898">
    <property type="entry name" value="Fapy_DNA_glyco"/>
    <property type="match status" value="1"/>
</dbReference>
<feature type="domain" description="Formamidopyrimidine-DNA glycosylase catalytic" evidence="17">
    <location>
        <begin position="2"/>
        <end position="136"/>
    </location>
</feature>
<dbReference type="SMART" id="SM01232">
    <property type="entry name" value="H2TH"/>
    <property type="match status" value="1"/>
</dbReference>
<dbReference type="InterPro" id="IPR015887">
    <property type="entry name" value="DNA_glyclase_Znf_dom_DNA_BS"/>
</dbReference>
<evidence type="ECO:0000256" key="3">
    <source>
        <dbReference type="ARBA" id="ARBA00011245"/>
    </source>
</evidence>
<evidence type="ECO:0000256" key="4">
    <source>
        <dbReference type="ARBA" id="ARBA00022723"/>
    </source>
</evidence>
<dbReference type="GO" id="GO:0140078">
    <property type="term" value="F:class I DNA-(apurinic or apyrimidinic site) endonuclease activity"/>
    <property type="evidence" value="ECO:0007669"/>
    <property type="project" value="UniProtKB-EC"/>
</dbReference>
<evidence type="ECO:0000256" key="10">
    <source>
        <dbReference type="ARBA" id="ARBA00023204"/>
    </source>
</evidence>
<evidence type="ECO:0000256" key="6">
    <source>
        <dbReference type="ARBA" id="ARBA00022771"/>
    </source>
</evidence>
<name>A0A271KQH2_9HYPH</name>
<evidence type="ECO:0000313" key="18">
    <source>
        <dbReference type="EMBL" id="PAP97337.1"/>
    </source>
</evidence>
<keyword evidence="13 15" id="KW-0326">Glycosidase</keyword>
<dbReference type="InterPro" id="IPR015886">
    <property type="entry name" value="H2TH_FPG"/>
</dbReference>
<dbReference type="Pfam" id="PF01149">
    <property type="entry name" value="Fapy_DNA_glyco"/>
    <property type="match status" value="1"/>
</dbReference>
<dbReference type="FunFam" id="1.10.8.50:FF:000003">
    <property type="entry name" value="Formamidopyrimidine-DNA glycosylase"/>
    <property type="match status" value="1"/>
</dbReference>
<comment type="similarity">
    <text evidence="2 15">Belongs to the FPG family.</text>
</comment>
<dbReference type="EC" id="3.2.2.23" evidence="15"/>
<feature type="binding site" evidence="15">
    <location>
        <position position="133"/>
    </location>
    <ligand>
        <name>DNA</name>
        <dbReference type="ChEBI" id="CHEBI:16991"/>
    </ligand>
</feature>
<dbReference type="NCBIfam" id="TIGR00577">
    <property type="entry name" value="fpg"/>
    <property type="match status" value="1"/>
</dbReference>
<feature type="binding site" evidence="15">
    <location>
        <position position="110"/>
    </location>
    <ligand>
        <name>DNA</name>
        <dbReference type="ChEBI" id="CHEBI:16991"/>
    </ligand>
</feature>
<accession>A0A271KQH2</accession>
<dbReference type="RefSeq" id="WP_095517022.1">
    <property type="nucleotide sequence ID" value="NZ_NPKH01000001.1"/>
</dbReference>